<dbReference type="InterPro" id="IPR011009">
    <property type="entry name" value="Kinase-like_dom_sf"/>
</dbReference>
<evidence type="ECO:0000259" key="1">
    <source>
        <dbReference type="PROSITE" id="PS50011"/>
    </source>
</evidence>
<gene>
    <name evidence="2" type="ORF">FPAR1323_LOCUS8800</name>
</gene>
<sequence length="226" mass="24537">MRKALEAVAFCHEAGYAHRSLSPENIVLSSTSQDKSTALQQLTPSLLIVKLNGFGFSTPLADSSPQRLESARLYKVGEGKVGGELNLALSSLSIAEDLYSLGLCFLQLLLGALAEDEVVIKEGGLFSDTIKEKVSVPVVTQQGLERQIEDVFNGDIGQLREYCKQEPAYNKVVAMLDENDLEGWRFLTTMLGARQGVARKLKESEMPGTGMLTARALLASPFISRG</sequence>
<dbReference type="PROSITE" id="PS50011">
    <property type="entry name" value="PROTEIN_KINASE_DOM"/>
    <property type="match status" value="1"/>
</dbReference>
<reference evidence="2" key="1">
    <citation type="submission" date="2021-01" db="EMBL/GenBank/DDBJ databases">
        <authorList>
            <person name="Corre E."/>
            <person name="Pelletier E."/>
            <person name="Niang G."/>
            <person name="Scheremetjew M."/>
            <person name="Finn R."/>
            <person name="Kale V."/>
            <person name="Holt S."/>
            <person name="Cochrane G."/>
            <person name="Meng A."/>
            <person name="Brown T."/>
            <person name="Cohen L."/>
        </authorList>
    </citation>
    <scope>NUCLEOTIDE SEQUENCE</scope>
    <source>
        <strain evidence="2">RCC1693</strain>
    </source>
</reference>
<dbReference type="Gene3D" id="1.10.510.10">
    <property type="entry name" value="Transferase(Phosphotransferase) domain 1"/>
    <property type="match status" value="1"/>
</dbReference>
<organism evidence="2">
    <name type="scientific">Florenciella parvula</name>
    <dbReference type="NCBI Taxonomy" id="236787"/>
    <lineage>
        <taxon>Eukaryota</taxon>
        <taxon>Sar</taxon>
        <taxon>Stramenopiles</taxon>
        <taxon>Ochrophyta</taxon>
        <taxon>Dictyochophyceae</taxon>
        <taxon>Florenciellales</taxon>
        <taxon>Florenciella</taxon>
    </lineage>
</organism>
<proteinExistence type="predicted"/>
<dbReference type="AlphaFoldDB" id="A0A7S2C6C4"/>
<protein>
    <recommendedName>
        <fullName evidence="1">Protein kinase domain-containing protein</fullName>
    </recommendedName>
</protein>
<feature type="domain" description="Protein kinase" evidence="1">
    <location>
        <begin position="1"/>
        <end position="226"/>
    </location>
</feature>
<name>A0A7S2C6C4_9STRA</name>
<evidence type="ECO:0000313" key="2">
    <source>
        <dbReference type="EMBL" id="CAD9416449.1"/>
    </source>
</evidence>
<dbReference type="GO" id="GO:0004672">
    <property type="term" value="F:protein kinase activity"/>
    <property type="evidence" value="ECO:0007669"/>
    <property type="project" value="InterPro"/>
</dbReference>
<dbReference type="SUPFAM" id="SSF56112">
    <property type="entry name" value="Protein kinase-like (PK-like)"/>
    <property type="match status" value="1"/>
</dbReference>
<dbReference type="EMBL" id="HBGT01016495">
    <property type="protein sequence ID" value="CAD9416449.1"/>
    <property type="molecule type" value="Transcribed_RNA"/>
</dbReference>
<accession>A0A7S2C6C4</accession>
<dbReference type="InterPro" id="IPR000719">
    <property type="entry name" value="Prot_kinase_dom"/>
</dbReference>
<dbReference type="PANTHER" id="PTHR36796:SF1">
    <property type="entry name" value="PROTEIN KINASE SUPERFAMILY PROTEIN"/>
    <property type="match status" value="1"/>
</dbReference>
<dbReference type="GO" id="GO:0005524">
    <property type="term" value="F:ATP binding"/>
    <property type="evidence" value="ECO:0007669"/>
    <property type="project" value="InterPro"/>
</dbReference>
<dbReference type="PANTHER" id="PTHR36796">
    <property type="entry name" value="PROTEIN KINASE SUPERFAMILY PROTEIN"/>
    <property type="match status" value="1"/>
</dbReference>